<proteinExistence type="predicted"/>
<dbReference type="AlphaFoldDB" id="A0A382H023"/>
<sequence>MLPEVRSSLNQLDRLCQSAPVHVHPR</sequence>
<dbReference type="EMBL" id="UINC01058372">
    <property type="protein sequence ID" value="SVB80554.1"/>
    <property type="molecule type" value="Genomic_DNA"/>
</dbReference>
<protein>
    <submittedName>
        <fullName evidence="1">Uncharacterized protein</fullName>
    </submittedName>
</protein>
<accession>A0A382H023</accession>
<reference evidence="1" key="1">
    <citation type="submission" date="2018-05" db="EMBL/GenBank/DDBJ databases">
        <authorList>
            <person name="Lanie J.A."/>
            <person name="Ng W.-L."/>
            <person name="Kazmierczak K.M."/>
            <person name="Andrzejewski T.M."/>
            <person name="Davidsen T.M."/>
            <person name="Wayne K.J."/>
            <person name="Tettelin H."/>
            <person name="Glass J.I."/>
            <person name="Rusch D."/>
            <person name="Podicherti R."/>
            <person name="Tsui H.-C.T."/>
            <person name="Winkler M.E."/>
        </authorList>
    </citation>
    <scope>NUCLEOTIDE SEQUENCE</scope>
</reference>
<gene>
    <name evidence="1" type="ORF">METZ01_LOCUS233408</name>
</gene>
<evidence type="ECO:0000313" key="1">
    <source>
        <dbReference type="EMBL" id="SVB80554.1"/>
    </source>
</evidence>
<name>A0A382H023_9ZZZZ</name>
<organism evidence="1">
    <name type="scientific">marine metagenome</name>
    <dbReference type="NCBI Taxonomy" id="408172"/>
    <lineage>
        <taxon>unclassified sequences</taxon>
        <taxon>metagenomes</taxon>
        <taxon>ecological metagenomes</taxon>
    </lineage>
</organism>